<dbReference type="AlphaFoldDB" id="A0A0G0NFP9"/>
<reference evidence="3 4" key="1">
    <citation type="journal article" date="2015" name="Nature">
        <title>rRNA introns, odd ribosomes, and small enigmatic genomes across a large radiation of phyla.</title>
        <authorList>
            <person name="Brown C.T."/>
            <person name="Hug L.A."/>
            <person name="Thomas B.C."/>
            <person name="Sharon I."/>
            <person name="Castelle C.J."/>
            <person name="Singh A."/>
            <person name="Wilkins M.J."/>
            <person name="Williams K.H."/>
            <person name="Banfield J.F."/>
        </authorList>
    </citation>
    <scope>NUCLEOTIDE SEQUENCE [LARGE SCALE GENOMIC DNA]</scope>
</reference>
<evidence type="ECO:0000313" key="4">
    <source>
        <dbReference type="Proteomes" id="UP000034246"/>
    </source>
</evidence>
<dbReference type="Proteomes" id="UP000034246">
    <property type="component" value="Unassembled WGS sequence"/>
</dbReference>
<feature type="transmembrane region" description="Helical" evidence="2">
    <location>
        <begin position="75"/>
        <end position="98"/>
    </location>
</feature>
<name>A0A0G0NFP9_9BACT</name>
<feature type="transmembrane region" description="Helical" evidence="2">
    <location>
        <begin position="31"/>
        <end position="55"/>
    </location>
</feature>
<sequence>MYKTKRRSSAQQKKISSTANTKTDPEKRGVIYLYPTLAIISINILIVVAIIVFISAKLPPQVPLYYGLPRGERQLANPVLLILPVSLASLFITTNTIIAYFTKTNFLKNVLVVGGFFTALLAIITIVKIIFLVL</sequence>
<dbReference type="STRING" id="1618550.UT39_C0005G0051"/>
<keyword evidence="2" id="KW-0472">Membrane</keyword>
<keyword evidence="2" id="KW-1133">Transmembrane helix</keyword>
<comment type="caution">
    <text evidence="3">The sequence shown here is derived from an EMBL/GenBank/DDBJ whole genome shotgun (WGS) entry which is preliminary data.</text>
</comment>
<gene>
    <name evidence="3" type="ORF">UT39_C0005G0051</name>
</gene>
<dbReference type="EMBL" id="LBWP01000005">
    <property type="protein sequence ID" value="KKR11616.1"/>
    <property type="molecule type" value="Genomic_DNA"/>
</dbReference>
<feature type="region of interest" description="Disordered" evidence="1">
    <location>
        <begin position="1"/>
        <end position="22"/>
    </location>
</feature>
<feature type="compositionally biased region" description="Polar residues" evidence="1">
    <location>
        <begin position="9"/>
        <end position="22"/>
    </location>
</feature>
<organism evidence="3 4">
    <name type="scientific">Candidatus Woesebacteria bacterium GW2011_GWA1_39_21</name>
    <dbReference type="NCBI Taxonomy" id="1618550"/>
    <lineage>
        <taxon>Bacteria</taxon>
        <taxon>Candidatus Woeseibacteriota</taxon>
    </lineage>
</organism>
<evidence type="ECO:0008006" key="5">
    <source>
        <dbReference type="Google" id="ProtNLM"/>
    </source>
</evidence>
<proteinExistence type="predicted"/>
<feature type="transmembrane region" description="Helical" evidence="2">
    <location>
        <begin position="110"/>
        <end position="133"/>
    </location>
</feature>
<protein>
    <recommendedName>
        <fullName evidence="5">DUF1648 domain-containing protein</fullName>
    </recommendedName>
</protein>
<evidence type="ECO:0000256" key="2">
    <source>
        <dbReference type="SAM" id="Phobius"/>
    </source>
</evidence>
<evidence type="ECO:0000256" key="1">
    <source>
        <dbReference type="SAM" id="MobiDB-lite"/>
    </source>
</evidence>
<accession>A0A0G0NFP9</accession>
<keyword evidence="2" id="KW-0812">Transmembrane</keyword>
<evidence type="ECO:0000313" key="3">
    <source>
        <dbReference type="EMBL" id="KKR11616.1"/>
    </source>
</evidence>